<dbReference type="HOGENOM" id="CLU_1520157_0_0_1"/>
<proteinExistence type="predicted"/>
<name>J3L8K4_ORYBR</name>
<dbReference type="Gramene" id="OB0247G10010.1">
    <property type="protein sequence ID" value="OB0247G10010.1"/>
    <property type="gene ID" value="OB0247G10010"/>
</dbReference>
<evidence type="ECO:0000313" key="1">
    <source>
        <dbReference type="EnsemblPlants" id="OB0247G10010.1"/>
    </source>
</evidence>
<dbReference type="EnsemblPlants" id="OB0247G10010.1">
    <property type="protein sequence ID" value="OB0247G10010.1"/>
    <property type="gene ID" value="OB0247G10010"/>
</dbReference>
<reference evidence="1" key="1">
    <citation type="submission" date="2015-06" db="UniProtKB">
        <authorList>
            <consortium name="EnsemblPlants"/>
        </authorList>
    </citation>
    <scope>IDENTIFICATION</scope>
</reference>
<organism evidence="1">
    <name type="scientific">Oryza brachyantha</name>
    <name type="common">malo sina</name>
    <dbReference type="NCBI Taxonomy" id="4533"/>
    <lineage>
        <taxon>Eukaryota</taxon>
        <taxon>Viridiplantae</taxon>
        <taxon>Streptophyta</taxon>
        <taxon>Embryophyta</taxon>
        <taxon>Tracheophyta</taxon>
        <taxon>Spermatophyta</taxon>
        <taxon>Magnoliopsida</taxon>
        <taxon>Liliopsida</taxon>
        <taxon>Poales</taxon>
        <taxon>Poaceae</taxon>
        <taxon>BOP clade</taxon>
        <taxon>Oryzoideae</taxon>
        <taxon>Oryzeae</taxon>
        <taxon>Oryzinae</taxon>
        <taxon>Oryza</taxon>
    </lineage>
</organism>
<dbReference type="AlphaFoldDB" id="J3L8K4"/>
<accession>J3L8K4</accession>
<keyword evidence="2" id="KW-1185">Reference proteome</keyword>
<sequence length="177" mass="19583">MARRFPGDLFLLNFRQPAECFAGVDVQLIFNSFISIYILKLLQPEAKQPNLTRCSPALVAEACRASFDKHHEVLKETTLDVVACMTLYSLEKPNLIQWLSAPILTGCKMSKGPFSMPSTVTTTTSSTDGDNGNGFGDVGEDLTHENLMDLLTPDFGKLPLSIETRLKSESNKKRRIG</sequence>
<dbReference type="Proteomes" id="UP000006038">
    <property type="component" value="Unassembled WGS sequence"/>
</dbReference>
<evidence type="ECO:0000313" key="2">
    <source>
        <dbReference type="Proteomes" id="UP000006038"/>
    </source>
</evidence>
<protein>
    <submittedName>
        <fullName evidence="1">Uncharacterized protein</fullName>
    </submittedName>
</protein>